<evidence type="ECO:0000313" key="2">
    <source>
        <dbReference type="Proteomes" id="UP000241645"/>
    </source>
</evidence>
<proteinExistence type="predicted"/>
<sequence>MKLSAAKQLLAELQHYIQLVENYQANTFESKVIYEYALHENVSEVAKIMNELEFRVDDRKVTSSDVSAVLKQKPIDELHQIVSKNFKRNKKLVQKFT</sequence>
<name>A0ABX5FJG4_9BACL</name>
<protein>
    <submittedName>
        <fullName evidence="1">Uncharacterized protein</fullName>
    </submittedName>
</protein>
<comment type="caution">
    <text evidence="1">The sequence shown here is derived from an EMBL/GenBank/DDBJ whole genome shotgun (WGS) entry which is preliminary data.</text>
</comment>
<dbReference type="Proteomes" id="UP000241645">
    <property type="component" value="Unassembled WGS sequence"/>
</dbReference>
<keyword evidence="2" id="KW-1185">Reference proteome</keyword>
<accession>A0ABX5FJG4</accession>
<dbReference type="GeneID" id="95753125"/>
<evidence type="ECO:0000313" key="1">
    <source>
        <dbReference type="EMBL" id="PSK06316.1"/>
    </source>
</evidence>
<gene>
    <name evidence="1" type="ORF">C7R92_23815</name>
</gene>
<dbReference type="EMBL" id="PXZO01000051">
    <property type="protein sequence ID" value="PSK06316.1"/>
    <property type="molecule type" value="Genomic_DNA"/>
</dbReference>
<dbReference type="RefSeq" id="WP_106835876.1">
    <property type="nucleotide sequence ID" value="NZ_JARMEW010000063.1"/>
</dbReference>
<reference evidence="1 2" key="1">
    <citation type="submission" date="2018-03" db="EMBL/GenBank/DDBJ databases">
        <title>Brevisbacillus phylogenomics.</title>
        <authorList>
            <person name="Dunlap C."/>
        </authorList>
    </citation>
    <scope>NUCLEOTIDE SEQUENCE [LARGE SCALE GENOMIC DNA]</scope>
    <source>
        <strain evidence="1 2">NRRL B-41110</strain>
    </source>
</reference>
<organism evidence="1 2">
    <name type="scientific">Brevibacillus porteri</name>
    <dbReference type="NCBI Taxonomy" id="2126350"/>
    <lineage>
        <taxon>Bacteria</taxon>
        <taxon>Bacillati</taxon>
        <taxon>Bacillota</taxon>
        <taxon>Bacilli</taxon>
        <taxon>Bacillales</taxon>
        <taxon>Paenibacillaceae</taxon>
        <taxon>Brevibacillus</taxon>
    </lineage>
</organism>